<feature type="signal peptide" evidence="1">
    <location>
        <begin position="1"/>
        <end position="29"/>
    </location>
</feature>
<dbReference type="Proteomes" id="UP000029093">
    <property type="component" value="Unassembled WGS sequence"/>
</dbReference>
<sequence>MGLRSFTILRNVIVTTACIGLLACTAACGNETATKPAASVSPSLGSVAIFTPSDGITLSQYTPLNKWAKLVPEITQQLEHLGFPSGSISTHKDNNLDKQSQDIQDYVVNVASGDDSSSASVGETTLIVAPCASTDKTVAQYGDYVTKPDTSSDTGNDAASERLSSALELAKKSGMHVIVLSNDISGVTPDVVVRMSTANMIGRLQAKQLVSKLQLGAASASNPKILEIMLPVSPSSEESNISMQFAQEAFKGMWSVLGKYFASGAAISASGSLNANTTQSSWSSVSFTVNNDADIRQELERRLDCDKSSPTHIDGIIAMNDYVASVVIDELASLGYQGSAADINPSITIMGIVGNLAGHKDLVKSAVPAPNHAPYDGDSSHHDDAASWPIVTGYGAYTAMLPDIVDGKLWMTAMEDRKAIAEDIAQATKRLASGNSLTSMKSVSKTTVNGKTLPVITEDLVAVSASNLKVELIDPGYVTLADAGL</sequence>
<dbReference type="PROSITE" id="PS51257">
    <property type="entry name" value="PROKAR_LIPOPROTEIN"/>
    <property type="match status" value="1"/>
</dbReference>
<dbReference type="Gene3D" id="3.40.50.2300">
    <property type="match status" value="3"/>
</dbReference>
<keyword evidence="1" id="KW-0732">Signal</keyword>
<evidence type="ECO:0000313" key="3">
    <source>
        <dbReference type="Proteomes" id="UP000029093"/>
    </source>
</evidence>
<accession>A0A086ZRT3</accession>
<reference evidence="2 3" key="1">
    <citation type="submission" date="2014-03" db="EMBL/GenBank/DDBJ databases">
        <title>Genomics of Bifidobacteria.</title>
        <authorList>
            <person name="Ventura M."/>
            <person name="Milani C."/>
            <person name="Lugli G.A."/>
        </authorList>
    </citation>
    <scope>NUCLEOTIDE SEQUENCE [LARGE SCALE GENOMIC DNA]</scope>
    <source>
        <strain evidence="2 3">LMG 10736</strain>
    </source>
</reference>
<dbReference type="InterPro" id="IPR028082">
    <property type="entry name" value="Peripla_BP_I"/>
</dbReference>
<organism evidence="2 3">
    <name type="scientific">Bifidobacterium boum</name>
    <dbReference type="NCBI Taxonomy" id="78343"/>
    <lineage>
        <taxon>Bacteria</taxon>
        <taxon>Bacillati</taxon>
        <taxon>Actinomycetota</taxon>
        <taxon>Actinomycetes</taxon>
        <taxon>Bifidobacteriales</taxon>
        <taxon>Bifidobacteriaceae</taxon>
        <taxon>Bifidobacterium</taxon>
    </lineage>
</organism>
<dbReference type="OrthoDB" id="3239411at2"/>
<protein>
    <submittedName>
        <fullName evidence="2">ABC-type xylose transport system protein</fullName>
    </submittedName>
</protein>
<proteinExistence type="predicted"/>
<dbReference type="EMBL" id="JGYQ01000002">
    <property type="protein sequence ID" value="KFI49233.1"/>
    <property type="molecule type" value="Genomic_DNA"/>
</dbReference>
<gene>
    <name evidence="2" type="ORF">BBOU_0096</name>
</gene>
<keyword evidence="3" id="KW-1185">Reference proteome</keyword>
<evidence type="ECO:0000313" key="2">
    <source>
        <dbReference type="EMBL" id="KFI49233.1"/>
    </source>
</evidence>
<dbReference type="SUPFAM" id="SSF53822">
    <property type="entry name" value="Periplasmic binding protein-like I"/>
    <property type="match status" value="1"/>
</dbReference>
<evidence type="ECO:0000256" key="1">
    <source>
        <dbReference type="SAM" id="SignalP"/>
    </source>
</evidence>
<name>A0A086ZRT3_9BIFI</name>
<dbReference type="AlphaFoldDB" id="A0A086ZRT3"/>
<comment type="caution">
    <text evidence="2">The sequence shown here is derived from an EMBL/GenBank/DDBJ whole genome shotgun (WGS) entry which is preliminary data.</text>
</comment>
<dbReference type="GeneID" id="303203334"/>
<dbReference type="RefSeq" id="WP_033490385.1">
    <property type="nucleotide sequence ID" value="NZ_JGYQ01000002.1"/>
</dbReference>
<feature type="chain" id="PRO_5001818058" evidence="1">
    <location>
        <begin position="30"/>
        <end position="485"/>
    </location>
</feature>